<dbReference type="InterPro" id="IPR027379">
    <property type="entry name" value="CLS_N"/>
</dbReference>
<keyword evidence="3 6" id="KW-0812">Transmembrane</keyword>
<keyword evidence="2" id="KW-1003">Cell membrane</keyword>
<evidence type="ECO:0000313" key="8">
    <source>
        <dbReference type="EMBL" id="MDA2805300.1"/>
    </source>
</evidence>
<dbReference type="EMBL" id="JAQFWP010000019">
    <property type="protein sequence ID" value="MDA2805300.1"/>
    <property type="molecule type" value="Genomic_DNA"/>
</dbReference>
<evidence type="ECO:0000256" key="5">
    <source>
        <dbReference type="ARBA" id="ARBA00023136"/>
    </source>
</evidence>
<gene>
    <name evidence="8" type="ORF">O4U47_12330</name>
</gene>
<keyword evidence="9" id="KW-1185">Reference proteome</keyword>
<feature type="transmembrane region" description="Helical" evidence="6">
    <location>
        <begin position="54"/>
        <end position="74"/>
    </location>
</feature>
<evidence type="ECO:0000256" key="6">
    <source>
        <dbReference type="SAM" id="Phobius"/>
    </source>
</evidence>
<reference evidence="8" key="1">
    <citation type="submission" date="2023-01" db="EMBL/GenBank/DDBJ databases">
        <title>Draft genome sequence of Nocardiopsis sp. LSu2-4 isolated from halophytes.</title>
        <authorList>
            <person name="Duangmal K."/>
            <person name="Chantavorakit T."/>
        </authorList>
    </citation>
    <scope>NUCLEOTIDE SEQUENCE</scope>
    <source>
        <strain evidence="8">LSu2-4</strain>
    </source>
</reference>
<evidence type="ECO:0000256" key="3">
    <source>
        <dbReference type="ARBA" id="ARBA00022692"/>
    </source>
</evidence>
<sequence>MLVHTAATTALFADQVGGAALLALVTVGLLAYVAFIVAAFFGSLTSRLDAGMKVVWALFIICAPFLGALCWFIVGRRSAAAAAH</sequence>
<organism evidence="8 9">
    <name type="scientific">Nocardiopsis suaedae</name>
    <dbReference type="NCBI Taxonomy" id="3018444"/>
    <lineage>
        <taxon>Bacteria</taxon>
        <taxon>Bacillati</taxon>
        <taxon>Actinomycetota</taxon>
        <taxon>Actinomycetes</taxon>
        <taxon>Streptosporangiales</taxon>
        <taxon>Nocardiopsidaceae</taxon>
        <taxon>Nocardiopsis</taxon>
    </lineage>
</organism>
<evidence type="ECO:0000259" key="7">
    <source>
        <dbReference type="Pfam" id="PF13396"/>
    </source>
</evidence>
<feature type="transmembrane region" description="Helical" evidence="6">
    <location>
        <begin position="20"/>
        <end position="42"/>
    </location>
</feature>
<name>A0ABT4TKR4_9ACTN</name>
<comment type="subcellular location">
    <subcellularLocation>
        <location evidence="1">Cell membrane</location>
        <topology evidence="1">Multi-pass membrane protein</topology>
    </subcellularLocation>
</comment>
<comment type="caution">
    <text evidence="8">The sequence shown here is derived from an EMBL/GenBank/DDBJ whole genome shotgun (WGS) entry which is preliminary data.</text>
</comment>
<evidence type="ECO:0000256" key="1">
    <source>
        <dbReference type="ARBA" id="ARBA00004651"/>
    </source>
</evidence>
<protein>
    <submittedName>
        <fullName evidence="8">PLD nuclease N-terminal domain-containing protein</fullName>
    </submittedName>
</protein>
<keyword evidence="5 6" id="KW-0472">Membrane</keyword>
<evidence type="ECO:0000313" key="9">
    <source>
        <dbReference type="Proteomes" id="UP001165685"/>
    </source>
</evidence>
<feature type="domain" description="Cardiolipin synthase N-terminal" evidence="7">
    <location>
        <begin position="34"/>
        <end position="76"/>
    </location>
</feature>
<proteinExistence type="predicted"/>
<dbReference type="Pfam" id="PF13396">
    <property type="entry name" value="PLDc_N"/>
    <property type="match status" value="1"/>
</dbReference>
<evidence type="ECO:0000256" key="4">
    <source>
        <dbReference type="ARBA" id="ARBA00022989"/>
    </source>
</evidence>
<evidence type="ECO:0000256" key="2">
    <source>
        <dbReference type="ARBA" id="ARBA00022475"/>
    </source>
</evidence>
<dbReference type="Proteomes" id="UP001165685">
    <property type="component" value="Unassembled WGS sequence"/>
</dbReference>
<accession>A0ABT4TKR4</accession>
<dbReference type="RefSeq" id="WP_270677957.1">
    <property type="nucleotide sequence ID" value="NZ_JAQFWP010000019.1"/>
</dbReference>
<keyword evidence="4 6" id="KW-1133">Transmembrane helix</keyword>